<dbReference type="Gene3D" id="2.40.10.120">
    <property type="match status" value="1"/>
</dbReference>
<gene>
    <name evidence="1" type="ORF">DESPIGER_0871</name>
</gene>
<dbReference type="Gene3D" id="3.10.28.20">
    <property type="entry name" value="Acetamidase/Formamidase-like domains"/>
    <property type="match status" value="1"/>
</dbReference>
<dbReference type="PANTHER" id="PTHR31891">
    <property type="entry name" value="FORMAMIDASE C869.04-RELATED"/>
    <property type="match status" value="1"/>
</dbReference>
<dbReference type="AlphaFoldDB" id="A0A1K1LDD3"/>
<protein>
    <submittedName>
        <fullName evidence="1">Acetamidase/formamidase</fullName>
        <ecNumber evidence="1">3.5.1.49</ecNumber>
    </submittedName>
</protein>
<dbReference type="RefSeq" id="WP_072333553.1">
    <property type="nucleotide sequence ID" value="NZ_DBGALU010000005.1"/>
</dbReference>
<dbReference type="EMBL" id="LT630450">
    <property type="protein sequence ID" value="SFV72740.1"/>
    <property type="molecule type" value="Genomic_DNA"/>
</dbReference>
<evidence type="ECO:0000313" key="1">
    <source>
        <dbReference type="EMBL" id="SFV72740.1"/>
    </source>
</evidence>
<dbReference type="InterPro" id="IPR004304">
    <property type="entry name" value="FmdA_AmdA"/>
</dbReference>
<dbReference type="PANTHER" id="PTHR31891:SF1">
    <property type="entry name" value="FORMAMIDASE C869.04-RELATED"/>
    <property type="match status" value="1"/>
</dbReference>
<keyword evidence="2" id="KW-1185">Reference proteome</keyword>
<sequence length="297" mass="32224">MQYFDKVVYTFSADNEPTGSIDSGEIVIFRTQDCFSNQMHSESQLVTSCDYSKMNPATGPLFVRDARPGDVIRVELLDVQCDTIGTTTTLPKIGPLWDMCETRTKRIPIENGKAAFNDVAFPINPMIGVIGVAPEKGKSVPCGYPGRHGGNLDCKLMVKGNTAYFPVRVEGGLVQMGDMHAVMGDSELCGTGLEINGTVIARVSVIKDCPLEWPVLETADTWYTLASAAGYEEALRHASVQMQGLVAAATGWDATDAYLYMSLRGDLEICQACKPCEVDLIVRLGVPKADMKRPLVG</sequence>
<keyword evidence="1" id="KW-0378">Hydrolase</keyword>
<dbReference type="Gene3D" id="2.60.120.580">
    <property type="entry name" value="Acetamidase/Formamidase-like domains"/>
    <property type="match status" value="1"/>
</dbReference>
<dbReference type="GO" id="GO:0004328">
    <property type="term" value="F:formamidase activity"/>
    <property type="evidence" value="ECO:0007669"/>
    <property type="project" value="UniProtKB-EC"/>
</dbReference>
<dbReference type="EC" id="3.5.1.49" evidence="1"/>
<dbReference type="OrthoDB" id="9785236at2"/>
<proteinExistence type="predicted"/>
<dbReference type="Pfam" id="PF03069">
    <property type="entry name" value="FmdA_AmdA"/>
    <property type="match status" value="2"/>
</dbReference>
<dbReference type="KEGG" id="dpg:DESPIGER_0871"/>
<dbReference type="SUPFAM" id="SSF141130">
    <property type="entry name" value="Acetamidase/Formamidase-like"/>
    <property type="match status" value="1"/>
</dbReference>
<organism evidence="1 2">
    <name type="scientific">Desulfovibrio piger</name>
    <dbReference type="NCBI Taxonomy" id="901"/>
    <lineage>
        <taxon>Bacteria</taxon>
        <taxon>Pseudomonadati</taxon>
        <taxon>Thermodesulfobacteriota</taxon>
        <taxon>Desulfovibrionia</taxon>
        <taxon>Desulfovibrionales</taxon>
        <taxon>Desulfovibrionaceae</taxon>
        <taxon>Desulfovibrio</taxon>
    </lineage>
</organism>
<dbReference type="Proteomes" id="UP000186323">
    <property type="component" value="Chromosome I"/>
</dbReference>
<name>A0A1K1LDD3_9BACT</name>
<accession>A0A1K1LDD3</accession>
<evidence type="ECO:0000313" key="2">
    <source>
        <dbReference type="Proteomes" id="UP000186323"/>
    </source>
</evidence>
<reference evidence="2" key="1">
    <citation type="submission" date="2016-10" db="EMBL/GenBank/DDBJ databases">
        <authorList>
            <person name="Wegmann U."/>
        </authorList>
    </citation>
    <scope>NUCLEOTIDE SEQUENCE [LARGE SCALE GENOMIC DNA]</scope>
</reference>